<keyword evidence="4" id="KW-1185">Reference proteome</keyword>
<keyword evidence="2" id="KW-0472">Membrane</keyword>
<proteinExistence type="predicted"/>
<dbReference type="InParanoid" id="A0A5C3PNI0"/>
<sequence length="416" mass="44348">MGSIIACDRRAPPTARPAGAAWVLQSEVVVDDVHMHYNISRETAQSPPHTPNLNDFVSQANEKAWNNSLTVITAPSVSFWYNFTGYSRVAVYGSINTWAGVPYTAWANYSIGGEYTAGNITGAPKVVTDYPLFVSSDLQPGKLYNLTVEVSASPDAPFVLDYVLGYQQPAPTPIGASSSSSTPGFPVGALVGGLVGSIALLIIFVAVLVYSLMRRQRRKLGWTVKPLDGEFSPITTSPNSSGSYMRDTSISTSTVQFPSTPIHSRYTTGMSGHTSSRVDSRSRPDISAHTRSSSQLPLLSSINSPPAPVTDPVGMANVDVPQVEEPLYNPYELLPAVPPSMAVTKLPAPASTQAGTSAVIELGPNGYRIEKRRELRMEPAKKQRLYPVNPDMVGSSSGGGNALKEGPSASPPAYDT</sequence>
<dbReference type="CDD" id="cd12087">
    <property type="entry name" value="TM_EGFR-like"/>
    <property type="match status" value="1"/>
</dbReference>
<accession>A0A5C3PNI0</accession>
<dbReference type="EMBL" id="ML211147">
    <property type="protein sequence ID" value="TFK87563.1"/>
    <property type="molecule type" value="Genomic_DNA"/>
</dbReference>
<feature type="region of interest" description="Disordered" evidence="1">
    <location>
        <begin position="231"/>
        <end position="315"/>
    </location>
</feature>
<keyword evidence="2" id="KW-0812">Transmembrane</keyword>
<evidence type="ECO:0000313" key="4">
    <source>
        <dbReference type="Proteomes" id="UP000308197"/>
    </source>
</evidence>
<evidence type="ECO:0000256" key="2">
    <source>
        <dbReference type="SAM" id="Phobius"/>
    </source>
</evidence>
<feature type="region of interest" description="Disordered" evidence="1">
    <location>
        <begin position="378"/>
        <end position="416"/>
    </location>
</feature>
<feature type="transmembrane region" description="Helical" evidence="2">
    <location>
        <begin position="187"/>
        <end position="210"/>
    </location>
</feature>
<organism evidence="3 4">
    <name type="scientific">Polyporus arcularius HHB13444</name>
    <dbReference type="NCBI Taxonomy" id="1314778"/>
    <lineage>
        <taxon>Eukaryota</taxon>
        <taxon>Fungi</taxon>
        <taxon>Dikarya</taxon>
        <taxon>Basidiomycota</taxon>
        <taxon>Agaricomycotina</taxon>
        <taxon>Agaricomycetes</taxon>
        <taxon>Polyporales</taxon>
        <taxon>Polyporaceae</taxon>
        <taxon>Polyporus</taxon>
    </lineage>
</organism>
<dbReference type="Proteomes" id="UP000308197">
    <property type="component" value="Unassembled WGS sequence"/>
</dbReference>
<feature type="compositionally biased region" description="Basic and acidic residues" evidence="1">
    <location>
        <begin position="276"/>
        <end position="288"/>
    </location>
</feature>
<dbReference type="AlphaFoldDB" id="A0A5C3PNI0"/>
<gene>
    <name evidence="3" type="ORF">K466DRAFT_105135</name>
</gene>
<evidence type="ECO:0000256" key="1">
    <source>
        <dbReference type="SAM" id="MobiDB-lite"/>
    </source>
</evidence>
<keyword evidence="2" id="KW-1133">Transmembrane helix</keyword>
<protein>
    <submittedName>
        <fullName evidence="3">Uncharacterized protein</fullName>
    </submittedName>
</protein>
<evidence type="ECO:0000313" key="3">
    <source>
        <dbReference type="EMBL" id="TFK87563.1"/>
    </source>
</evidence>
<name>A0A5C3PNI0_9APHY</name>
<feature type="compositionally biased region" description="Polar residues" evidence="1">
    <location>
        <begin position="233"/>
        <end position="275"/>
    </location>
</feature>
<feature type="compositionally biased region" description="Polar residues" evidence="1">
    <location>
        <begin position="289"/>
        <end position="304"/>
    </location>
</feature>
<reference evidence="3 4" key="1">
    <citation type="journal article" date="2019" name="Nat. Ecol. Evol.">
        <title>Megaphylogeny resolves global patterns of mushroom evolution.</title>
        <authorList>
            <person name="Varga T."/>
            <person name="Krizsan K."/>
            <person name="Foldi C."/>
            <person name="Dima B."/>
            <person name="Sanchez-Garcia M."/>
            <person name="Sanchez-Ramirez S."/>
            <person name="Szollosi G.J."/>
            <person name="Szarkandi J.G."/>
            <person name="Papp V."/>
            <person name="Albert L."/>
            <person name="Andreopoulos W."/>
            <person name="Angelini C."/>
            <person name="Antonin V."/>
            <person name="Barry K.W."/>
            <person name="Bougher N.L."/>
            <person name="Buchanan P."/>
            <person name="Buyck B."/>
            <person name="Bense V."/>
            <person name="Catcheside P."/>
            <person name="Chovatia M."/>
            <person name="Cooper J."/>
            <person name="Damon W."/>
            <person name="Desjardin D."/>
            <person name="Finy P."/>
            <person name="Geml J."/>
            <person name="Haridas S."/>
            <person name="Hughes K."/>
            <person name="Justo A."/>
            <person name="Karasinski D."/>
            <person name="Kautmanova I."/>
            <person name="Kiss B."/>
            <person name="Kocsube S."/>
            <person name="Kotiranta H."/>
            <person name="LaButti K.M."/>
            <person name="Lechner B.E."/>
            <person name="Liimatainen K."/>
            <person name="Lipzen A."/>
            <person name="Lukacs Z."/>
            <person name="Mihaltcheva S."/>
            <person name="Morgado L.N."/>
            <person name="Niskanen T."/>
            <person name="Noordeloos M.E."/>
            <person name="Ohm R.A."/>
            <person name="Ortiz-Santana B."/>
            <person name="Ovrebo C."/>
            <person name="Racz N."/>
            <person name="Riley R."/>
            <person name="Savchenko A."/>
            <person name="Shiryaev A."/>
            <person name="Soop K."/>
            <person name="Spirin V."/>
            <person name="Szebenyi C."/>
            <person name="Tomsovsky M."/>
            <person name="Tulloss R.E."/>
            <person name="Uehling J."/>
            <person name="Grigoriev I.V."/>
            <person name="Vagvolgyi C."/>
            <person name="Papp T."/>
            <person name="Martin F.M."/>
            <person name="Miettinen O."/>
            <person name="Hibbett D.S."/>
            <person name="Nagy L.G."/>
        </authorList>
    </citation>
    <scope>NUCLEOTIDE SEQUENCE [LARGE SCALE GENOMIC DNA]</scope>
    <source>
        <strain evidence="3 4">HHB13444</strain>
    </source>
</reference>